<dbReference type="GO" id="GO:0043005">
    <property type="term" value="C:neuron projection"/>
    <property type="evidence" value="ECO:0007669"/>
    <property type="project" value="UniProtKB-SubCell"/>
</dbReference>
<dbReference type="HOGENOM" id="CLU_029084_0_0_1"/>
<comment type="subcellular location">
    <subcellularLocation>
        <location evidence="2">Cell projection</location>
        <location evidence="2">Neuron projection</location>
    </subcellularLocation>
    <subcellularLocation>
        <location evidence="9">Dynein axonemal particle</location>
    </subcellularLocation>
    <subcellularLocation>
        <location evidence="1">Nucleus</location>
    </subcellularLocation>
</comment>
<dbReference type="SUPFAM" id="SSF49764">
    <property type="entry name" value="HSP20-like chaperones"/>
    <property type="match status" value="1"/>
</dbReference>
<dbReference type="GO" id="GO:0120293">
    <property type="term" value="C:dynein axonemal particle"/>
    <property type="evidence" value="ECO:0007669"/>
    <property type="project" value="UniProtKB-SubCell"/>
</dbReference>
<dbReference type="InterPro" id="IPR052004">
    <property type="entry name" value="Dynein_assembly_factor_4"/>
</dbReference>
<dbReference type="KEGG" id="lgi:LOTGIDRAFT_112670"/>
<evidence type="ECO:0000256" key="4">
    <source>
        <dbReference type="ARBA" id="ARBA00022737"/>
    </source>
</evidence>
<evidence type="ECO:0000256" key="7">
    <source>
        <dbReference type="ARBA" id="ARBA00023242"/>
    </source>
</evidence>
<dbReference type="RefSeq" id="XP_009048675.1">
    <property type="nucleotide sequence ID" value="XM_009050427.1"/>
</dbReference>
<keyword evidence="7" id="KW-0539">Nucleus</keyword>
<evidence type="ECO:0000256" key="2">
    <source>
        <dbReference type="ARBA" id="ARBA00004487"/>
    </source>
</evidence>
<dbReference type="SMART" id="SM00028">
    <property type="entry name" value="TPR"/>
    <property type="match status" value="3"/>
</dbReference>
<evidence type="ECO:0000256" key="6">
    <source>
        <dbReference type="ARBA" id="ARBA00022902"/>
    </source>
</evidence>
<dbReference type="FunFam" id="2.60.40.790:FF:000015">
    <property type="entry name" value="dynein assembly factor 4, axonemal isoform X1"/>
    <property type="match status" value="1"/>
</dbReference>
<dbReference type="PANTHER" id="PTHR46492:SF1">
    <property type="entry name" value="DYNEIN AXONEMAL ASSEMBLY FACTOR 4"/>
    <property type="match status" value="1"/>
</dbReference>
<keyword evidence="6" id="KW-0524">Neurogenesis</keyword>
<keyword evidence="5 11" id="KW-0802">TPR repeat</keyword>
<reference evidence="14 15" key="1">
    <citation type="journal article" date="2013" name="Nature">
        <title>Insights into bilaterian evolution from three spiralian genomes.</title>
        <authorList>
            <person name="Simakov O."/>
            <person name="Marletaz F."/>
            <person name="Cho S.J."/>
            <person name="Edsinger-Gonzales E."/>
            <person name="Havlak P."/>
            <person name="Hellsten U."/>
            <person name="Kuo D.H."/>
            <person name="Larsson T."/>
            <person name="Lv J."/>
            <person name="Arendt D."/>
            <person name="Savage R."/>
            <person name="Osoegawa K."/>
            <person name="de Jong P."/>
            <person name="Grimwood J."/>
            <person name="Chapman J.A."/>
            <person name="Shapiro H."/>
            <person name="Aerts A."/>
            <person name="Otillar R.P."/>
            <person name="Terry A.Y."/>
            <person name="Boore J.L."/>
            <person name="Grigoriev I.V."/>
            <person name="Lindberg D.R."/>
            <person name="Seaver E.C."/>
            <person name="Weisblat D.A."/>
            <person name="Putnam N.H."/>
            <person name="Rokhsar D.S."/>
        </authorList>
    </citation>
    <scope>NUCLEOTIDE SEQUENCE [LARGE SCALE GENOMIC DNA]</scope>
</reference>
<dbReference type="CDD" id="cd06469">
    <property type="entry name" value="p23_DYX1C1_like"/>
    <property type="match status" value="1"/>
</dbReference>
<dbReference type="EMBL" id="KB200701">
    <property type="protein sequence ID" value="ESP00556.1"/>
    <property type="molecule type" value="Genomic_DNA"/>
</dbReference>
<evidence type="ECO:0000313" key="14">
    <source>
        <dbReference type="EMBL" id="ESP00556.1"/>
    </source>
</evidence>
<dbReference type="GO" id="GO:0036159">
    <property type="term" value="P:inner dynein arm assembly"/>
    <property type="evidence" value="ECO:0007669"/>
    <property type="project" value="TreeGrafter"/>
</dbReference>
<dbReference type="SUPFAM" id="SSF48452">
    <property type="entry name" value="TPR-like"/>
    <property type="match status" value="1"/>
</dbReference>
<dbReference type="GO" id="GO:0007399">
    <property type="term" value="P:nervous system development"/>
    <property type="evidence" value="ECO:0007669"/>
    <property type="project" value="UniProtKB-KW"/>
</dbReference>
<dbReference type="InterPro" id="IPR007052">
    <property type="entry name" value="CS_dom"/>
</dbReference>
<evidence type="ECO:0000256" key="1">
    <source>
        <dbReference type="ARBA" id="ARBA00004123"/>
    </source>
</evidence>
<dbReference type="Gene3D" id="1.25.40.10">
    <property type="entry name" value="Tetratricopeptide repeat domain"/>
    <property type="match status" value="1"/>
</dbReference>
<dbReference type="GO" id="GO:0003341">
    <property type="term" value="P:cilium movement"/>
    <property type="evidence" value="ECO:0007669"/>
    <property type="project" value="InterPro"/>
</dbReference>
<dbReference type="PROSITE" id="PS50005">
    <property type="entry name" value="TPR"/>
    <property type="match status" value="1"/>
</dbReference>
<dbReference type="Proteomes" id="UP000030746">
    <property type="component" value="Unassembled WGS sequence"/>
</dbReference>
<feature type="repeat" description="TPR" evidence="11">
    <location>
        <begin position="269"/>
        <end position="302"/>
    </location>
</feature>
<dbReference type="STRING" id="225164.V4AZK8"/>
<dbReference type="OrthoDB" id="348005at2759"/>
<evidence type="ECO:0000259" key="13">
    <source>
        <dbReference type="PROSITE" id="PS51203"/>
    </source>
</evidence>
<name>V4AZK8_LOTGI</name>
<gene>
    <name evidence="14" type="ORF">LOTGIDRAFT_112670</name>
</gene>
<dbReference type="PANTHER" id="PTHR46492">
    <property type="entry name" value="DYNEIN ASSEMBLY FACTOR 4, AXONEMAL"/>
    <property type="match status" value="1"/>
</dbReference>
<sequence>MPIAVKDFSWDQNDKMVYLTVPLKGVKTNKVDIFSSEEYLKVSYPPYIFECLLSHPVDDEGSSAQLGNGAVIFKLKKTESIEWSQLQSPDSVNKEIMKQKREEAIEKVHKRAQEKEKGKSEVKRNNEKFSINQMMEIEESDRQRIADLKQSERNKATDDLERWKDEQIKIAEQERLLKEKLQEEKINNKIKKEKLKAAEKENAEKKENVFDSGVRQTGHITIKHTPRVFPTPVRESTTPLEDEWLKKQAESRRVVELEDKDLSEEEKNPLWLRDKGNSFFASGDYQSAISVYSHAIRLNPNIPGLYSNRAACHLKIRNFFKAVEDSSKALELLTPAVPQNAASRVKAHIRRGTSFCELEMYVEGLMDYEAALKIDKNNDQLLQDADRIRNIIQTSSDYS</sequence>
<dbReference type="AlphaFoldDB" id="V4AZK8"/>
<dbReference type="FunFam" id="1.25.40.10:FF:000176">
    <property type="entry name" value="dynein assembly factor 4, axonemal isoform X1"/>
    <property type="match status" value="1"/>
</dbReference>
<dbReference type="CTD" id="20230872"/>
<dbReference type="Gene3D" id="2.60.40.790">
    <property type="match status" value="1"/>
</dbReference>
<dbReference type="InterPro" id="IPR037894">
    <property type="entry name" value="CS_DYX1C1"/>
</dbReference>
<evidence type="ECO:0000256" key="11">
    <source>
        <dbReference type="PROSITE-ProRule" id="PRU00339"/>
    </source>
</evidence>
<dbReference type="GeneID" id="20230872"/>
<dbReference type="InterPro" id="IPR008978">
    <property type="entry name" value="HSP20-like_chaperone"/>
</dbReference>
<keyword evidence="8" id="KW-0966">Cell projection</keyword>
<dbReference type="Pfam" id="PF13414">
    <property type="entry name" value="TPR_11"/>
    <property type="match status" value="1"/>
</dbReference>
<feature type="domain" description="CS" evidence="13">
    <location>
        <begin position="3"/>
        <end position="87"/>
    </location>
</feature>
<dbReference type="GO" id="GO:0036158">
    <property type="term" value="P:outer dynein arm assembly"/>
    <property type="evidence" value="ECO:0007669"/>
    <property type="project" value="TreeGrafter"/>
</dbReference>
<keyword evidence="4" id="KW-0677">Repeat</keyword>
<keyword evidence="15" id="KW-1185">Reference proteome</keyword>
<dbReference type="InterPro" id="IPR019734">
    <property type="entry name" value="TPR_rpt"/>
</dbReference>
<dbReference type="PROSITE" id="PS51203">
    <property type="entry name" value="CS"/>
    <property type="match status" value="1"/>
</dbReference>
<evidence type="ECO:0000256" key="10">
    <source>
        <dbReference type="ARBA" id="ARBA00024430"/>
    </source>
</evidence>
<keyword evidence="3" id="KW-0963">Cytoplasm</keyword>
<evidence type="ECO:0000313" key="15">
    <source>
        <dbReference type="Proteomes" id="UP000030746"/>
    </source>
</evidence>
<dbReference type="OMA" id="ELAAWHF"/>
<proteinExistence type="predicted"/>
<evidence type="ECO:0000256" key="8">
    <source>
        <dbReference type="ARBA" id="ARBA00023273"/>
    </source>
</evidence>
<organism evidence="14 15">
    <name type="scientific">Lottia gigantea</name>
    <name type="common">Giant owl limpet</name>
    <dbReference type="NCBI Taxonomy" id="225164"/>
    <lineage>
        <taxon>Eukaryota</taxon>
        <taxon>Metazoa</taxon>
        <taxon>Spiralia</taxon>
        <taxon>Lophotrochozoa</taxon>
        <taxon>Mollusca</taxon>
        <taxon>Gastropoda</taxon>
        <taxon>Patellogastropoda</taxon>
        <taxon>Lottioidea</taxon>
        <taxon>Lottiidae</taxon>
        <taxon>Lottia</taxon>
    </lineage>
</organism>
<accession>V4AZK8</accession>
<evidence type="ECO:0000256" key="5">
    <source>
        <dbReference type="ARBA" id="ARBA00022803"/>
    </source>
</evidence>
<keyword evidence="12" id="KW-0175">Coiled coil</keyword>
<dbReference type="Pfam" id="PF04969">
    <property type="entry name" value="CS"/>
    <property type="match status" value="1"/>
</dbReference>
<evidence type="ECO:0000256" key="3">
    <source>
        <dbReference type="ARBA" id="ARBA00022490"/>
    </source>
</evidence>
<dbReference type="InterPro" id="IPR011990">
    <property type="entry name" value="TPR-like_helical_dom_sf"/>
</dbReference>
<dbReference type="GO" id="GO:0005634">
    <property type="term" value="C:nucleus"/>
    <property type="evidence" value="ECO:0007669"/>
    <property type="project" value="UniProtKB-SubCell"/>
</dbReference>
<evidence type="ECO:0000256" key="9">
    <source>
        <dbReference type="ARBA" id="ARBA00024190"/>
    </source>
</evidence>
<evidence type="ECO:0000256" key="12">
    <source>
        <dbReference type="SAM" id="Coils"/>
    </source>
</evidence>
<protein>
    <recommendedName>
        <fullName evidence="10">Dynein axonemal assembly factor 4</fullName>
    </recommendedName>
</protein>
<feature type="coiled-coil region" evidence="12">
    <location>
        <begin position="146"/>
        <end position="208"/>
    </location>
</feature>